<evidence type="ECO:0000313" key="2">
    <source>
        <dbReference type="Proteomes" id="UP000790377"/>
    </source>
</evidence>
<gene>
    <name evidence="1" type="ORF">BJ138DRAFT_1145921</name>
</gene>
<dbReference type="EMBL" id="MU267629">
    <property type="protein sequence ID" value="KAH7913526.1"/>
    <property type="molecule type" value="Genomic_DNA"/>
</dbReference>
<sequence>MFSLATVSALCVIVLTLVWSSKQTKRKGLPLPPGPRPLPLLGNAHQINTSQPWLTYAAWGKQYGGIVYSRLLGQDYIIINDENIVKTLLDQRGAIYSDRPVIATYMNKMCGIDFNTSFLPYGDLWRAHRKIFHQTLREDKAALYHDLYLRKAHDFVQNLINFPGDLETHAETLTASLIMAVTYGYETQIRDDPFVNRVQGLVDIVLQTITPALSALLTGLPFFERLPEWFPGAAFKRRSRLCRDLSAEVVERPFQYVIEQMAKEIAPQSMVSDFHRNAIAKGEGDQDRVLKEVAATVYVGGFKTTSSNLHSFLLAMVLYPEVQQRAQAEIDAVIGDDRLPNFDDRAALPYVEAICREVLRWSPAAPLSVPHATSNDDTFNGYYIPKGATVILNAWGIAHNEAVYPDPFHFKPERHFTADGQLKDDSLSNNLFFGSGRRICPGRFFAERSMWAAIVSVLSSIRIEKARGPDGKEIEVRPDFTTGMVIYPKPFQCSVTSRSATKEKLLRGKVTA</sequence>
<proteinExistence type="predicted"/>
<dbReference type="Proteomes" id="UP000790377">
    <property type="component" value="Unassembled WGS sequence"/>
</dbReference>
<name>A0ACB8AJK0_9AGAM</name>
<protein>
    <submittedName>
        <fullName evidence="1">Cytochrome P450</fullName>
    </submittedName>
</protein>
<evidence type="ECO:0000313" key="1">
    <source>
        <dbReference type="EMBL" id="KAH7913526.1"/>
    </source>
</evidence>
<accession>A0ACB8AJK0</accession>
<reference evidence="1" key="1">
    <citation type="journal article" date="2021" name="New Phytol.">
        <title>Evolutionary innovations through gain and loss of genes in the ectomycorrhizal Boletales.</title>
        <authorList>
            <person name="Wu G."/>
            <person name="Miyauchi S."/>
            <person name="Morin E."/>
            <person name="Kuo A."/>
            <person name="Drula E."/>
            <person name="Varga T."/>
            <person name="Kohler A."/>
            <person name="Feng B."/>
            <person name="Cao Y."/>
            <person name="Lipzen A."/>
            <person name="Daum C."/>
            <person name="Hundley H."/>
            <person name="Pangilinan J."/>
            <person name="Johnson J."/>
            <person name="Barry K."/>
            <person name="LaButti K."/>
            <person name="Ng V."/>
            <person name="Ahrendt S."/>
            <person name="Min B."/>
            <person name="Choi I.G."/>
            <person name="Park H."/>
            <person name="Plett J.M."/>
            <person name="Magnuson J."/>
            <person name="Spatafora J.W."/>
            <person name="Nagy L.G."/>
            <person name="Henrissat B."/>
            <person name="Grigoriev I.V."/>
            <person name="Yang Z.L."/>
            <person name="Xu J."/>
            <person name="Martin F.M."/>
        </authorList>
    </citation>
    <scope>NUCLEOTIDE SEQUENCE</scope>
    <source>
        <strain evidence="1">ATCC 28755</strain>
    </source>
</reference>
<organism evidence="1 2">
    <name type="scientific">Hygrophoropsis aurantiaca</name>
    <dbReference type="NCBI Taxonomy" id="72124"/>
    <lineage>
        <taxon>Eukaryota</taxon>
        <taxon>Fungi</taxon>
        <taxon>Dikarya</taxon>
        <taxon>Basidiomycota</taxon>
        <taxon>Agaricomycotina</taxon>
        <taxon>Agaricomycetes</taxon>
        <taxon>Agaricomycetidae</taxon>
        <taxon>Boletales</taxon>
        <taxon>Coniophorineae</taxon>
        <taxon>Hygrophoropsidaceae</taxon>
        <taxon>Hygrophoropsis</taxon>
    </lineage>
</organism>
<comment type="caution">
    <text evidence="1">The sequence shown here is derived from an EMBL/GenBank/DDBJ whole genome shotgun (WGS) entry which is preliminary data.</text>
</comment>
<keyword evidence="2" id="KW-1185">Reference proteome</keyword>